<dbReference type="InterPro" id="IPR001375">
    <property type="entry name" value="Peptidase_S9_cat"/>
</dbReference>
<evidence type="ECO:0000256" key="1">
    <source>
        <dbReference type="ARBA" id="ARBA00022801"/>
    </source>
</evidence>
<evidence type="ECO:0000259" key="3">
    <source>
        <dbReference type="Pfam" id="PF00326"/>
    </source>
</evidence>
<feature type="chain" id="PRO_5019397653" evidence="2">
    <location>
        <begin position="33"/>
        <end position="660"/>
    </location>
</feature>
<comment type="caution">
    <text evidence="4">The sequence shown here is derived from an EMBL/GenBank/DDBJ whole genome shotgun (WGS) entry which is preliminary data.</text>
</comment>
<dbReference type="Proteomes" id="UP000283077">
    <property type="component" value="Unassembled WGS sequence"/>
</dbReference>
<dbReference type="PRINTS" id="PR00862">
    <property type="entry name" value="PROLIGOPTASE"/>
</dbReference>
<name>A0A437R5G6_9GAMM</name>
<feature type="signal peptide" evidence="2">
    <location>
        <begin position="1"/>
        <end position="32"/>
    </location>
</feature>
<keyword evidence="1" id="KW-0378">Hydrolase</keyword>
<evidence type="ECO:0000256" key="2">
    <source>
        <dbReference type="SAM" id="SignalP"/>
    </source>
</evidence>
<dbReference type="PANTHER" id="PTHR42776">
    <property type="entry name" value="SERINE PEPTIDASE S9 FAMILY MEMBER"/>
    <property type="match status" value="1"/>
</dbReference>
<dbReference type="RefSeq" id="WP_127697405.1">
    <property type="nucleotide sequence ID" value="NZ_SACS01000001.1"/>
</dbReference>
<dbReference type="GO" id="GO:0006508">
    <property type="term" value="P:proteolysis"/>
    <property type="evidence" value="ECO:0007669"/>
    <property type="project" value="InterPro"/>
</dbReference>
<accession>A0A437R5G6</accession>
<evidence type="ECO:0000313" key="5">
    <source>
        <dbReference type="Proteomes" id="UP000283077"/>
    </source>
</evidence>
<protein>
    <submittedName>
        <fullName evidence="4">S9 family peptidase</fullName>
    </submittedName>
</protein>
<dbReference type="OrthoDB" id="4269629at2"/>
<dbReference type="PANTHER" id="PTHR42776:SF27">
    <property type="entry name" value="DIPEPTIDYL PEPTIDASE FAMILY MEMBER 6"/>
    <property type="match status" value="1"/>
</dbReference>
<dbReference type="AlphaFoldDB" id="A0A437R5G6"/>
<feature type="domain" description="Peptidase S9 prolyl oligopeptidase catalytic" evidence="3">
    <location>
        <begin position="449"/>
        <end position="659"/>
    </location>
</feature>
<organism evidence="4 5">
    <name type="scientific">Rheinheimera riviphila</name>
    <dbReference type="NCBI Taxonomy" id="1834037"/>
    <lineage>
        <taxon>Bacteria</taxon>
        <taxon>Pseudomonadati</taxon>
        <taxon>Pseudomonadota</taxon>
        <taxon>Gammaproteobacteria</taxon>
        <taxon>Chromatiales</taxon>
        <taxon>Chromatiaceae</taxon>
        <taxon>Rheinheimera</taxon>
    </lineage>
</organism>
<dbReference type="Gene3D" id="3.40.50.1820">
    <property type="entry name" value="alpha/beta hydrolase"/>
    <property type="match status" value="1"/>
</dbReference>
<dbReference type="GO" id="GO:0004252">
    <property type="term" value="F:serine-type endopeptidase activity"/>
    <property type="evidence" value="ECO:0007669"/>
    <property type="project" value="InterPro"/>
</dbReference>
<keyword evidence="2" id="KW-0732">Signal</keyword>
<dbReference type="InterPro" id="IPR002470">
    <property type="entry name" value="Peptidase_S9A"/>
</dbReference>
<dbReference type="Pfam" id="PF00326">
    <property type="entry name" value="Peptidase_S9"/>
    <property type="match status" value="1"/>
</dbReference>
<evidence type="ECO:0000313" key="4">
    <source>
        <dbReference type="EMBL" id="RVU42028.1"/>
    </source>
</evidence>
<dbReference type="SUPFAM" id="SSF82171">
    <property type="entry name" value="DPP6 N-terminal domain-like"/>
    <property type="match status" value="1"/>
</dbReference>
<gene>
    <name evidence="4" type="ORF">EOE67_02255</name>
</gene>
<dbReference type="EMBL" id="SACS01000001">
    <property type="protein sequence ID" value="RVU42028.1"/>
    <property type="molecule type" value="Genomic_DNA"/>
</dbReference>
<proteinExistence type="predicted"/>
<sequence>MHSFRLGKSVTAAISLLALSLFSTLLLPSAHANENWPALLAKNPSFFDFTISPDGKHLAAKIFSEGKRTLVFFDSATMQTVGAVSMGGFKEVGEYRWVNNERVVFQLVESKAWEKQPFYYGELFGVNIDGSRSQLLFGFQAGDAKGGSRLKVRESRNAWADFIDTELDKDDQILILSTPADKVGAKTAEILKMNVYTGQTIGQGKVPVSYANVLVDSDGKPRVVTGTNKKGETEVYIRSLASEEWQELPQQLFGSSFDPIAVAKDNKSLYVFDNQGQDKTGVFKLDLASGKYEAVYTDPLVDVTMVSRTADLRSVYGLRVDDGFPTYALLTSAFEEAKVFKKLLAAFPSEQVTITSSTNDGKKWLAAVSSDINPGTYYLYDHDKVSLTKLADRNPHLAGKTMAMMDPIKFPSFDGKEIHGYLTLTEQQSAAKPMVVLVHGGPHGVRDRWGYDSEVQLLAKSGYNVLQVNYRGSGGYGSDFLQAGHRQWGDAIQKDIIAGTEWAIAQGHGKAGNVCIMGGSFGGYSVVQAATLKPDLYRCGVAVAGIYDLALMSKLGDIPRLGYGKAYLQKVIGKDPAQLAAFSPVNRVDQLKAHLLIAHGRHDERAPMEHATALKKALDKAGKPYEWLEFTDETHGFYSETNQELYFTKVQQYLAQHLTK</sequence>
<dbReference type="SUPFAM" id="SSF53474">
    <property type="entry name" value="alpha/beta-Hydrolases"/>
    <property type="match status" value="1"/>
</dbReference>
<dbReference type="InterPro" id="IPR029058">
    <property type="entry name" value="AB_hydrolase_fold"/>
</dbReference>
<reference evidence="4 5" key="1">
    <citation type="submission" date="2019-01" db="EMBL/GenBank/DDBJ databases">
        <authorList>
            <person name="Chen W.-M."/>
        </authorList>
    </citation>
    <scope>NUCLEOTIDE SEQUENCE [LARGE SCALE GENOMIC DNA]</scope>
    <source>
        <strain evidence="4 5">KYPC3</strain>
    </source>
</reference>
<keyword evidence="5" id="KW-1185">Reference proteome</keyword>